<keyword evidence="1" id="KW-1133">Transmembrane helix</keyword>
<accession>A0ABS5XZG4</accession>
<keyword evidence="1" id="KW-0812">Transmembrane</keyword>
<name>A0ABS5XZG4_9CYAN</name>
<protein>
    <submittedName>
        <fullName evidence="2">AzlD domain-containing protein</fullName>
    </submittedName>
</protein>
<feature type="transmembrane region" description="Helical" evidence="1">
    <location>
        <begin position="88"/>
        <end position="106"/>
    </location>
</feature>
<reference evidence="2 3" key="1">
    <citation type="journal article" date="2021" name="Mar. Drugs">
        <title>Genome Reduction and Secondary Metabolism of the Marine Sponge-Associated Cyanobacterium Leptothoe.</title>
        <authorList>
            <person name="Konstantinou D."/>
            <person name="Popin R.V."/>
            <person name="Fewer D.P."/>
            <person name="Sivonen K."/>
            <person name="Gkelis S."/>
        </authorList>
    </citation>
    <scope>NUCLEOTIDE SEQUENCE [LARGE SCALE GENOMIC DNA]</scope>
    <source>
        <strain evidence="2 3">TAU-MAC 1615</strain>
    </source>
</reference>
<dbReference type="EMBL" id="JADOER010000001">
    <property type="protein sequence ID" value="MBT9310634.1"/>
    <property type="molecule type" value="Genomic_DNA"/>
</dbReference>
<feature type="transmembrane region" description="Helical" evidence="1">
    <location>
        <begin position="7"/>
        <end position="27"/>
    </location>
</feature>
<evidence type="ECO:0000256" key="1">
    <source>
        <dbReference type="SAM" id="Phobius"/>
    </source>
</evidence>
<keyword evidence="1" id="KW-0472">Membrane</keyword>
<evidence type="ECO:0000313" key="3">
    <source>
        <dbReference type="Proteomes" id="UP001196661"/>
    </source>
</evidence>
<dbReference type="InterPro" id="IPR008407">
    <property type="entry name" value="Brnchd-chn_aa_trnsp_AzlD"/>
</dbReference>
<keyword evidence="3" id="KW-1185">Reference proteome</keyword>
<proteinExistence type="predicted"/>
<evidence type="ECO:0000313" key="2">
    <source>
        <dbReference type="EMBL" id="MBT9310634.1"/>
    </source>
</evidence>
<dbReference type="Pfam" id="PF05437">
    <property type="entry name" value="AzlD"/>
    <property type="match status" value="1"/>
</dbReference>
<dbReference type="Proteomes" id="UP001196661">
    <property type="component" value="Unassembled WGS sequence"/>
</dbReference>
<gene>
    <name evidence="2" type="ORF">IXB28_00310</name>
</gene>
<comment type="caution">
    <text evidence="2">The sequence shown here is derived from an EMBL/GenBank/DDBJ whole genome shotgun (WGS) entry which is preliminary data.</text>
</comment>
<sequence length="109" mass="11848">MFNPDEVLLLGGMTLVTFLIRYPVLAMSDRITLPPRLLQALNYVPPAVLMAIVVPAVLVTDDGLWLAPTNPRLVGALVALGMGLWKKNLLITILVGMGTFLFWQSFVGG</sequence>
<feature type="transmembrane region" description="Helical" evidence="1">
    <location>
        <begin position="47"/>
        <end position="67"/>
    </location>
</feature>
<organism evidence="2 3">
    <name type="scientific">Leptothoe kymatousa TAU-MAC 1615</name>
    <dbReference type="NCBI Taxonomy" id="2364775"/>
    <lineage>
        <taxon>Bacteria</taxon>
        <taxon>Bacillati</taxon>
        <taxon>Cyanobacteriota</taxon>
        <taxon>Cyanophyceae</taxon>
        <taxon>Nodosilineales</taxon>
        <taxon>Cymatolegaceae</taxon>
        <taxon>Leptothoe</taxon>
        <taxon>Leptothoe kymatousa</taxon>
    </lineage>
</organism>
<dbReference type="RefSeq" id="WP_215616550.1">
    <property type="nucleotide sequence ID" value="NZ_JADOER010000001.1"/>
</dbReference>